<name>A0A554VEE4_9FLAO</name>
<evidence type="ECO:0000313" key="1">
    <source>
        <dbReference type="EMBL" id="TSE05420.1"/>
    </source>
</evidence>
<keyword evidence="2" id="KW-1185">Reference proteome</keyword>
<dbReference type="OrthoDB" id="1041391at2"/>
<dbReference type="AlphaFoldDB" id="A0A554VEE4"/>
<comment type="caution">
    <text evidence="1">The sequence shown here is derived from an EMBL/GenBank/DDBJ whole genome shotgun (WGS) entry which is preliminary data.</text>
</comment>
<protein>
    <recommendedName>
        <fullName evidence="3">Protein SirB1 N-terminal domain-containing protein</fullName>
    </recommendedName>
</protein>
<evidence type="ECO:0000313" key="2">
    <source>
        <dbReference type="Proteomes" id="UP000318833"/>
    </source>
</evidence>
<reference evidence="1 2" key="1">
    <citation type="submission" date="2019-07" db="EMBL/GenBank/DDBJ databases">
        <title>The draft genome sequence of Aquimarina algiphila M91.</title>
        <authorList>
            <person name="Meng X."/>
        </authorList>
    </citation>
    <scope>NUCLEOTIDE SEQUENCE [LARGE SCALE GENOMIC DNA]</scope>
    <source>
        <strain evidence="1 2">M91</strain>
    </source>
</reference>
<dbReference type="RefSeq" id="WP_143918063.1">
    <property type="nucleotide sequence ID" value="NZ_CANMIK010000036.1"/>
</dbReference>
<dbReference type="EMBL" id="VLNR01000061">
    <property type="protein sequence ID" value="TSE05420.1"/>
    <property type="molecule type" value="Genomic_DNA"/>
</dbReference>
<accession>A0A554VEE4</accession>
<proteinExistence type="predicted"/>
<evidence type="ECO:0008006" key="3">
    <source>
        <dbReference type="Google" id="ProtNLM"/>
    </source>
</evidence>
<organism evidence="1 2">
    <name type="scientific">Aquimarina algiphila</name>
    <dbReference type="NCBI Taxonomy" id="2047982"/>
    <lineage>
        <taxon>Bacteria</taxon>
        <taxon>Pseudomonadati</taxon>
        <taxon>Bacteroidota</taxon>
        <taxon>Flavobacteriia</taxon>
        <taxon>Flavobacteriales</taxon>
        <taxon>Flavobacteriaceae</taxon>
        <taxon>Aquimarina</taxon>
    </lineage>
</organism>
<gene>
    <name evidence="1" type="ORF">FOF46_22925</name>
</gene>
<sequence>MKKTLIVFLLICITSTAQDRETLYLGALTSLTEMLQDSTKISFKKAVMIVENAYLHGTLDTLAFNDEIERLKKFTQAIYKNRSLLYKERDSLEVKKQAVLFSVMKDTIPYFNATGEYKHIPFTYDFEDIWGHKNWENMFVSKLLQTRKGNCHSLPYLYKILAQEIGTEAHLALAPNHVYIKSQNHKDGWYNTELTSGQFPNDAWLMASGYVHLDAVANKIYMEALNDKQSIAMCIIDLAEGYNKAFPANDGAFPMLACEIALRVYPHYINGRILRAETIKKILEQKIEKEGGEFSAKIREKEEYKETFLAMQHEYAVIHHAGYRRMPEEMYLKWLSSLNAEREKYINKEITNRNKSN</sequence>
<dbReference type="Proteomes" id="UP000318833">
    <property type="component" value="Unassembled WGS sequence"/>
</dbReference>